<sequence length="235" mass="25818">MEKVIYVVWRDPALSVEEFGQRLRKTLAPRLKTLGARGLRINVADAAVEAGAGLRQTHSNPPVEALVQVWLHSAIDALRAPVDGVIASVAARFDAYLVTESVPLPNTEHPSSGHGQRSEGFAQIALFPRKPGLSDEAFLDLWQNQHTTVAVETQSNFEYVQNRVVRALTPCARAIDAIVEEGFPAGALNDPQLFFDAQGDPAKFDKNLKAMMDSVGRFIDMSRIDVTPTSQYCMF</sequence>
<organism evidence="2 3">
    <name type="scientific">Stagnimonas aquatica</name>
    <dbReference type="NCBI Taxonomy" id="2689987"/>
    <lineage>
        <taxon>Bacteria</taxon>
        <taxon>Pseudomonadati</taxon>
        <taxon>Pseudomonadota</taxon>
        <taxon>Gammaproteobacteria</taxon>
        <taxon>Nevskiales</taxon>
        <taxon>Nevskiaceae</taxon>
        <taxon>Stagnimonas</taxon>
    </lineage>
</organism>
<dbReference type="InterPro" id="IPR009799">
    <property type="entry name" value="EthD_dom"/>
</dbReference>
<evidence type="ECO:0000313" key="3">
    <source>
        <dbReference type="Proteomes" id="UP000282106"/>
    </source>
</evidence>
<accession>A0A3N0V1Z6</accession>
<reference evidence="2 3" key="1">
    <citation type="submission" date="2018-10" db="EMBL/GenBank/DDBJ databases">
        <authorList>
            <person name="Chen W.-M."/>
        </authorList>
    </citation>
    <scope>NUCLEOTIDE SEQUENCE [LARGE SCALE GENOMIC DNA]</scope>
    <source>
        <strain evidence="2 3">THS-13</strain>
    </source>
</reference>
<evidence type="ECO:0000259" key="1">
    <source>
        <dbReference type="Pfam" id="PF07110"/>
    </source>
</evidence>
<evidence type="ECO:0000313" key="2">
    <source>
        <dbReference type="EMBL" id="ROH86733.1"/>
    </source>
</evidence>
<dbReference type="GO" id="GO:0016491">
    <property type="term" value="F:oxidoreductase activity"/>
    <property type="evidence" value="ECO:0007669"/>
    <property type="project" value="InterPro"/>
</dbReference>
<dbReference type="RefSeq" id="WP_123212722.1">
    <property type="nucleotide sequence ID" value="NZ_RJVO01000008.1"/>
</dbReference>
<dbReference type="Gene3D" id="3.30.70.100">
    <property type="match status" value="1"/>
</dbReference>
<comment type="caution">
    <text evidence="2">The sequence shown here is derived from an EMBL/GenBank/DDBJ whole genome shotgun (WGS) entry which is preliminary data.</text>
</comment>
<dbReference type="Pfam" id="PF07110">
    <property type="entry name" value="EthD"/>
    <property type="match status" value="1"/>
</dbReference>
<dbReference type="Proteomes" id="UP000282106">
    <property type="component" value="Unassembled WGS sequence"/>
</dbReference>
<proteinExistence type="predicted"/>
<name>A0A3N0V1Z6_9GAMM</name>
<dbReference type="InterPro" id="IPR011008">
    <property type="entry name" value="Dimeric_a/b-barrel"/>
</dbReference>
<dbReference type="AlphaFoldDB" id="A0A3N0V1Z6"/>
<feature type="domain" description="EthD" evidence="1">
    <location>
        <begin position="130"/>
        <end position="221"/>
    </location>
</feature>
<keyword evidence="3" id="KW-1185">Reference proteome</keyword>
<gene>
    <name evidence="2" type="ORF">ED208_14960</name>
</gene>
<dbReference type="InParanoid" id="A0A3N0V1Z6"/>
<protein>
    <recommendedName>
        <fullName evidence="1">EthD domain-containing protein</fullName>
    </recommendedName>
</protein>
<dbReference type="EMBL" id="RJVO01000008">
    <property type="protein sequence ID" value="ROH86733.1"/>
    <property type="molecule type" value="Genomic_DNA"/>
</dbReference>
<dbReference type="SUPFAM" id="SSF54909">
    <property type="entry name" value="Dimeric alpha+beta barrel"/>
    <property type="match status" value="1"/>
</dbReference>